<dbReference type="AlphaFoldDB" id="A0A848KHP1"/>
<accession>A0A848KHP1</accession>
<evidence type="ECO:0000313" key="3">
    <source>
        <dbReference type="Proteomes" id="UP000535543"/>
    </source>
</evidence>
<evidence type="ECO:0000256" key="1">
    <source>
        <dbReference type="SAM" id="MobiDB-lite"/>
    </source>
</evidence>
<sequence>MPTACSARASALTTFGGCSTRRAGPANSWRPRSVGYRPAQRTSGEGGAMTHLRTVAAIGALIMATTSCGTGMDGHPTAAITATPISTVDPATLFDPCKDISAEFMRGQGLSVNDGVGKPFDNKSVDGKIVWHGCTWFMSDGYSVSIAATNLTLAQIKSEKFNDYKEISVAGRPSVTYRDQPNYGDANCLVNIELGAGSVDFDVLNERSNKKTGNLDTCAISRDIATNVAALLPTA</sequence>
<reference evidence="2 3" key="2">
    <citation type="submission" date="2020-06" db="EMBL/GenBank/DDBJ databases">
        <title>Antribacter stalactiti gen. nov., sp. nov., a new member of the family Nacardiaceae isolated from a cave.</title>
        <authorList>
            <person name="Kim I.S."/>
        </authorList>
    </citation>
    <scope>NUCLEOTIDE SEQUENCE [LARGE SCALE GENOMIC DNA]</scope>
    <source>
        <strain evidence="2 3">YC2-7</strain>
    </source>
</reference>
<keyword evidence="3" id="KW-1185">Reference proteome</keyword>
<name>A0A848KHP1_9NOCA</name>
<reference evidence="2 3" key="1">
    <citation type="submission" date="2019-05" db="EMBL/GenBank/DDBJ databases">
        <authorList>
            <person name="Lee S.D."/>
        </authorList>
    </citation>
    <scope>NUCLEOTIDE SEQUENCE [LARGE SCALE GENOMIC DNA]</scope>
    <source>
        <strain evidence="2 3">YC2-7</strain>
    </source>
</reference>
<dbReference type="Pfam" id="PF12079">
    <property type="entry name" value="DUF3558"/>
    <property type="match status" value="1"/>
</dbReference>
<dbReference type="Proteomes" id="UP000535543">
    <property type="component" value="Unassembled WGS sequence"/>
</dbReference>
<gene>
    <name evidence="2" type="ORF">FGL95_22480</name>
</gene>
<feature type="region of interest" description="Disordered" evidence="1">
    <location>
        <begin position="20"/>
        <end position="46"/>
    </location>
</feature>
<evidence type="ECO:0000313" key="2">
    <source>
        <dbReference type="EMBL" id="NMN97809.1"/>
    </source>
</evidence>
<dbReference type="EMBL" id="VCQU01000008">
    <property type="protein sequence ID" value="NMN97809.1"/>
    <property type="molecule type" value="Genomic_DNA"/>
</dbReference>
<comment type="caution">
    <text evidence="2">The sequence shown here is derived from an EMBL/GenBank/DDBJ whole genome shotgun (WGS) entry which is preliminary data.</text>
</comment>
<dbReference type="InterPro" id="IPR024520">
    <property type="entry name" value="DUF3558"/>
</dbReference>
<organism evidence="2 3">
    <name type="scientific">Antrihabitans stalactiti</name>
    <dbReference type="NCBI Taxonomy" id="2584121"/>
    <lineage>
        <taxon>Bacteria</taxon>
        <taxon>Bacillati</taxon>
        <taxon>Actinomycetota</taxon>
        <taxon>Actinomycetes</taxon>
        <taxon>Mycobacteriales</taxon>
        <taxon>Nocardiaceae</taxon>
        <taxon>Antrihabitans</taxon>
    </lineage>
</organism>
<proteinExistence type="predicted"/>
<protein>
    <submittedName>
        <fullName evidence="2">DUF3558 domain-containing protein</fullName>
    </submittedName>
</protein>